<dbReference type="Proteomes" id="UP000663929">
    <property type="component" value="Chromosome"/>
</dbReference>
<protein>
    <submittedName>
        <fullName evidence="2">YcaO-like family protein</fullName>
    </submittedName>
</protein>
<organism evidence="2 3">
    <name type="scientific">Sulfidibacter corallicola</name>
    <dbReference type="NCBI Taxonomy" id="2818388"/>
    <lineage>
        <taxon>Bacteria</taxon>
        <taxon>Pseudomonadati</taxon>
        <taxon>Acidobacteriota</taxon>
        <taxon>Holophagae</taxon>
        <taxon>Acanthopleuribacterales</taxon>
        <taxon>Acanthopleuribacteraceae</taxon>
        <taxon>Sulfidibacter</taxon>
    </lineage>
</organism>
<name>A0A8A4TJX8_SULCO</name>
<gene>
    <name evidence="2" type="ORF">J3U87_29745</name>
</gene>
<dbReference type="PANTHER" id="PTHR37809">
    <property type="entry name" value="RIBOSOMAL PROTEIN S12 METHYLTHIOTRANSFERASE ACCESSORY FACTOR YCAO"/>
    <property type="match status" value="1"/>
</dbReference>
<dbReference type="KEGG" id="scor:J3U87_29745"/>
<dbReference type="Gene3D" id="3.30.160.660">
    <property type="match status" value="1"/>
</dbReference>
<sequence length="743" mass="82615">MTTTTFEPHAMPRLDHLEIRGAGEDTCTVTTSAGDQYEVAMPAADLAALLRTCDGSHTLDDILENQEDGDALREVISALQAAEPADRGDADPCGQATILLTGEGAFFPLAQTMTSHFGTVVQVPEARLGDELERLGTDHLWVVAFFSAVDRGRMESIEETCFDAGVPWLPFHLDRGHGWLGPLVIPGSTADIRDLFGRRRCTGDEVEEALLYPAVPWSTEPGNPWPDFSNQAVAWMVALLFGELEAEIRGQTCRLLSCELEVDPKRYRTRQRPFLPLPTRVPKRFRSSCDHPREQLVGNRAGIVLDLHRVDHHPDFPSELITIRAHNADLSRIYPWGNDLFVGGSAFGNGEAAAGAALGEALERYCGNCLPGVDTVVDSYSELTAKGRHALDPGRLSLHSEAMLAEPGCPFVPFTRDLPVRWVSGHSLTHDRHTLLPLSLVYANWLDGEFADDPVTNYLYTPGMAAGQNLEQALVGAVRELVERDITMTWWLHAHPLPRVAIPSELRDRLTGPSRETDLRYGLIHLDNEFQIPVMAGVVIDEASSLVSIGFGCRPEPLAAAEKALTEALTLLEGSYDLLKPDSTLRKSAEEWGLLHVNYKPWRADRQYLDSFRPDFRDLSDLMLQPQLYLDPRALDRIRPLIETPVTRELGDLPSLPDDRFETYRERIESRGFELLYADITSPDVALTPFKVVRVLIPGLVPNMPAAFPAYGGRRLYELPVQLGWSDQPLREDQLNTFPMPHA</sequence>
<dbReference type="NCBIfam" id="TIGR03604">
    <property type="entry name" value="TOMM_cyclo_SagD"/>
    <property type="match status" value="1"/>
</dbReference>
<dbReference type="Gene3D" id="3.40.50.720">
    <property type="entry name" value="NAD(P)-binding Rossmann-like Domain"/>
    <property type="match status" value="1"/>
</dbReference>
<dbReference type="PANTHER" id="PTHR37809:SF1">
    <property type="entry name" value="RIBOSOMAL PROTEIN S12 METHYLTHIOTRANSFERASE ACCESSORY FACTOR YCAO"/>
    <property type="match status" value="1"/>
</dbReference>
<feature type="domain" description="YcaO" evidence="1">
    <location>
        <begin position="344"/>
        <end position="743"/>
    </location>
</feature>
<dbReference type="Gene3D" id="3.30.40.250">
    <property type="match status" value="1"/>
</dbReference>
<reference evidence="2" key="1">
    <citation type="submission" date="2021-03" db="EMBL/GenBank/DDBJ databases">
        <title>Acanthopleuribacteraceae sp. M133.</title>
        <authorList>
            <person name="Wang G."/>
        </authorList>
    </citation>
    <scope>NUCLEOTIDE SEQUENCE</scope>
    <source>
        <strain evidence="2">M133</strain>
    </source>
</reference>
<dbReference type="RefSeq" id="WP_237379417.1">
    <property type="nucleotide sequence ID" value="NZ_CP071793.1"/>
</dbReference>
<evidence type="ECO:0000313" key="3">
    <source>
        <dbReference type="Proteomes" id="UP000663929"/>
    </source>
</evidence>
<accession>A0A8A4TJX8</accession>
<evidence type="ECO:0000259" key="1">
    <source>
        <dbReference type="PROSITE" id="PS51664"/>
    </source>
</evidence>
<dbReference type="InterPro" id="IPR027624">
    <property type="entry name" value="TOMM_cyclo_SagD"/>
</dbReference>
<dbReference type="Pfam" id="PF02624">
    <property type="entry name" value="YcaO"/>
    <property type="match status" value="1"/>
</dbReference>
<dbReference type="EMBL" id="CP071793">
    <property type="protein sequence ID" value="QTD49787.1"/>
    <property type="molecule type" value="Genomic_DNA"/>
</dbReference>
<dbReference type="PROSITE" id="PS51664">
    <property type="entry name" value="YCAO"/>
    <property type="match status" value="1"/>
</dbReference>
<dbReference type="InterPro" id="IPR003776">
    <property type="entry name" value="YcaO-like_dom"/>
</dbReference>
<proteinExistence type="predicted"/>
<dbReference type="Gene3D" id="3.30.1330.230">
    <property type="match status" value="1"/>
</dbReference>
<dbReference type="AlphaFoldDB" id="A0A8A4TJX8"/>
<evidence type="ECO:0000313" key="2">
    <source>
        <dbReference type="EMBL" id="QTD49787.1"/>
    </source>
</evidence>
<keyword evidence="3" id="KW-1185">Reference proteome</keyword>